<accession>A0A165DMC5</accession>
<dbReference type="Proteomes" id="UP000077266">
    <property type="component" value="Unassembled WGS sequence"/>
</dbReference>
<dbReference type="InterPro" id="IPR029058">
    <property type="entry name" value="AB_hydrolase_fold"/>
</dbReference>
<dbReference type="GO" id="GO:0016787">
    <property type="term" value="F:hydrolase activity"/>
    <property type="evidence" value="ECO:0007669"/>
    <property type="project" value="UniProtKB-KW"/>
</dbReference>
<organism evidence="3 4">
    <name type="scientific">Exidia glandulosa HHB12029</name>
    <dbReference type="NCBI Taxonomy" id="1314781"/>
    <lineage>
        <taxon>Eukaryota</taxon>
        <taxon>Fungi</taxon>
        <taxon>Dikarya</taxon>
        <taxon>Basidiomycota</taxon>
        <taxon>Agaricomycotina</taxon>
        <taxon>Agaricomycetes</taxon>
        <taxon>Auriculariales</taxon>
        <taxon>Exidiaceae</taxon>
        <taxon>Exidia</taxon>
    </lineage>
</organism>
<feature type="domain" description="BD-FAE-like" evidence="2">
    <location>
        <begin position="18"/>
        <end position="241"/>
    </location>
</feature>
<proteinExistence type="predicted"/>
<dbReference type="SUPFAM" id="SSF53474">
    <property type="entry name" value="alpha/beta-Hydrolases"/>
    <property type="match status" value="1"/>
</dbReference>
<dbReference type="AlphaFoldDB" id="A0A165DMC5"/>
<keyword evidence="1 3" id="KW-0378">Hydrolase</keyword>
<dbReference type="InterPro" id="IPR050300">
    <property type="entry name" value="GDXG_lipolytic_enzyme"/>
</dbReference>
<reference evidence="3 4" key="1">
    <citation type="journal article" date="2016" name="Mol. Biol. Evol.">
        <title>Comparative Genomics of Early-Diverging Mushroom-Forming Fungi Provides Insights into the Origins of Lignocellulose Decay Capabilities.</title>
        <authorList>
            <person name="Nagy L.G."/>
            <person name="Riley R."/>
            <person name="Tritt A."/>
            <person name="Adam C."/>
            <person name="Daum C."/>
            <person name="Floudas D."/>
            <person name="Sun H."/>
            <person name="Yadav J.S."/>
            <person name="Pangilinan J."/>
            <person name="Larsson K.H."/>
            <person name="Matsuura K."/>
            <person name="Barry K."/>
            <person name="Labutti K."/>
            <person name="Kuo R."/>
            <person name="Ohm R.A."/>
            <person name="Bhattacharya S.S."/>
            <person name="Shirouzu T."/>
            <person name="Yoshinaga Y."/>
            <person name="Martin F.M."/>
            <person name="Grigoriev I.V."/>
            <person name="Hibbett D.S."/>
        </authorList>
    </citation>
    <scope>NUCLEOTIDE SEQUENCE [LARGE SCALE GENOMIC DNA]</scope>
    <source>
        <strain evidence="3 4">HHB12029</strain>
    </source>
</reference>
<protein>
    <submittedName>
        <fullName evidence="3">Alpha/beta-hydrolase</fullName>
    </submittedName>
</protein>
<dbReference type="PANTHER" id="PTHR48081">
    <property type="entry name" value="AB HYDROLASE SUPERFAMILY PROTEIN C4A8.06C"/>
    <property type="match status" value="1"/>
</dbReference>
<sequence length="285" mass="31321">MLLLDIPYTSPPSARLTLDLHVHDSETKTKPLIVFVRGGAWIADDKSNHRELAARLSAATGCAVAVPNYSLSGPRNQPADSSELIQHPTHTSDVLRAFEFLRTWNGQPPEPSATSVDQLPYYNAEAIFAIGQSCGAHILGTMLLSPSESSSPSVAPSDSLLRAVRGVITTEGIFDIDLLLQSFPPYRGWFIESAFGASETYRDVSVNNFTARSTRIPWLLIHSTGDTLVDQVQSSTMYDRLRLLHGDDGSLVAKDWDGFDQEHDDVVKSEKFPTVVSDFVRTYSP</sequence>
<evidence type="ECO:0000259" key="2">
    <source>
        <dbReference type="Pfam" id="PF20434"/>
    </source>
</evidence>
<dbReference type="OrthoDB" id="6495301at2759"/>
<dbReference type="Pfam" id="PF20434">
    <property type="entry name" value="BD-FAE"/>
    <property type="match status" value="1"/>
</dbReference>
<dbReference type="Gene3D" id="3.40.50.1820">
    <property type="entry name" value="alpha/beta hydrolase"/>
    <property type="match status" value="1"/>
</dbReference>
<evidence type="ECO:0000313" key="3">
    <source>
        <dbReference type="EMBL" id="KZV84897.1"/>
    </source>
</evidence>
<dbReference type="InParanoid" id="A0A165DMC5"/>
<name>A0A165DMC5_EXIGL</name>
<dbReference type="InterPro" id="IPR049492">
    <property type="entry name" value="BD-FAE-like_dom"/>
</dbReference>
<evidence type="ECO:0000256" key="1">
    <source>
        <dbReference type="ARBA" id="ARBA00022801"/>
    </source>
</evidence>
<evidence type="ECO:0000313" key="4">
    <source>
        <dbReference type="Proteomes" id="UP000077266"/>
    </source>
</evidence>
<gene>
    <name evidence="3" type="ORF">EXIGLDRAFT_271919</name>
</gene>
<dbReference type="STRING" id="1314781.A0A165DMC5"/>
<dbReference type="EMBL" id="KV426207">
    <property type="protein sequence ID" value="KZV84897.1"/>
    <property type="molecule type" value="Genomic_DNA"/>
</dbReference>
<keyword evidence="4" id="KW-1185">Reference proteome</keyword>
<dbReference type="PANTHER" id="PTHR48081:SF33">
    <property type="entry name" value="KYNURENINE FORMAMIDASE"/>
    <property type="match status" value="1"/>
</dbReference>